<evidence type="ECO:0000256" key="6">
    <source>
        <dbReference type="RuleBase" id="RU363076"/>
    </source>
</evidence>
<accession>A0A3S2TMK2</accession>
<feature type="transmembrane region" description="Helical" evidence="6">
    <location>
        <begin position="208"/>
        <end position="228"/>
    </location>
</feature>
<dbReference type="GO" id="GO:0005886">
    <property type="term" value="C:plasma membrane"/>
    <property type="evidence" value="ECO:0007669"/>
    <property type="project" value="UniProtKB-SubCell"/>
</dbReference>
<evidence type="ECO:0000256" key="5">
    <source>
        <dbReference type="ARBA" id="ARBA00023136"/>
    </source>
</evidence>
<dbReference type="OrthoDB" id="9789940at2"/>
<dbReference type="CDD" id="cd06662">
    <property type="entry name" value="SURF1"/>
    <property type="match status" value="1"/>
</dbReference>
<evidence type="ECO:0000256" key="4">
    <source>
        <dbReference type="ARBA" id="ARBA00022989"/>
    </source>
</evidence>
<keyword evidence="6" id="KW-1003">Cell membrane</keyword>
<comment type="caution">
    <text evidence="6">Lacks conserved residue(s) required for the propagation of feature annotation.</text>
</comment>
<protein>
    <recommendedName>
        <fullName evidence="6">SURF1-like protein</fullName>
    </recommendedName>
</protein>
<keyword evidence="3 6" id="KW-0812">Transmembrane</keyword>
<evidence type="ECO:0000313" key="7">
    <source>
        <dbReference type="EMBL" id="RVT52099.1"/>
    </source>
</evidence>
<dbReference type="AlphaFoldDB" id="A0A3S2TMK2"/>
<evidence type="ECO:0000256" key="3">
    <source>
        <dbReference type="ARBA" id="ARBA00022692"/>
    </source>
</evidence>
<dbReference type="PANTHER" id="PTHR23427:SF2">
    <property type="entry name" value="SURFEIT LOCUS PROTEIN 1"/>
    <property type="match status" value="1"/>
</dbReference>
<dbReference type="PROSITE" id="PS50895">
    <property type="entry name" value="SURF1"/>
    <property type="match status" value="1"/>
</dbReference>
<dbReference type="PANTHER" id="PTHR23427">
    <property type="entry name" value="SURFEIT LOCUS PROTEIN"/>
    <property type="match status" value="1"/>
</dbReference>
<keyword evidence="8" id="KW-1185">Reference proteome</keyword>
<organism evidence="7 8">
    <name type="scientific">Rubrivivax albus</name>
    <dbReference type="NCBI Taxonomy" id="2499835"/>
    <lineage>
        <taxon>Bacteria</taxon>
        <taxon>Pseudomonadati</taxon>
        <taxon>Pseudomonadota</taxon>
        <taxon>Betaproteobacteria</taxon>
        <taxon>Burkholderiales</taxon>
        <taxon>Sphaerotilaceae</taxon>
        <taxon>Rubrivivax</taxon>
    </lineage>
</organism>
<keyword evidence="5 6" id="KW-0472">Membrane</keyword>
<evidence type="ECO:0000256" key="1">
    <source>
        <dbReference type="ARBA" id="ARBA00004370"/>
    </source>
</evidence>
<comment type="subcellular location">
    <subcellularLocation>
        <location evidence="6">Cell membrane</location>
        <topology evidence="6">Multi-pass membrane protein</topology>
    </subcellularLocation>
    <subcellularLocation>
        <location evidence="1">Membrane</location>
    </subcellularLocation>
</comment>
<comment type="caution">
    <text evidence="7">The sequence shown here is derived from an EMBL/GenBank/DDBJ whole genome shotgun (WGS) entry which is preliminary data.</text>
</comment>
<dbReference type="InterPro" id="IPR002994">
    <property type="entry name" value="Surf1/Shy1"/>
</dbReference>
<dbReference type="EMBL" id="SACT01000002">
    <property type="protein sequence ID" value="RVT52099.1"/>
    <property type="molecule type" value="Genomic_DNA"/>
</dbReference>
<keyword evidence="4 6" id="KW-1133">Transmembrane helix</keyword>
<dbReference type="InterPro" id="IPR045214">
    <property type="entry name" value="Surf1/Surf4"/>
</dbReference>
<dbReference type="Proteomes" id="UP000288178">
    <property type="component" value="Unassembled WGS sequence"/>
</dbReference>
<gene>
    <name evidence="7" type="ORF">ENE75_06425</name>
</gene>
<reference evidence="7 8" key="1">
    <citation type="submission" date="2019-01" db="EMBL/GenBank/DDBJ databases">
        <authorList>
            <person name="Chen W.-M."/>
        </authorList>
    </citation>
    <scope>NUCLEOTIDE SEQUENCE [LARGE SCALE GENOMIC DNA]</scope>
    <source>
        <strain evidence="7 8">ICH-3</strain>
    </source>
</reference>
<proteinExistence type="inferred from homology"/>
<evidence type="ECO:0000256" key="2">
    <source>
        <dbReference type="ARBA" id="ARBA00007165"/>
    </source>
</evidence>
<comment type="similarity">
    <text evidence="2 6">Belongs to the SURF1 family.</text>
</comment>
<sequence>MSRWRRALLLLATVGGAVLTARLGVWQLDRAAQKEALQAAIEVRGQETPLDGAAALAMTAPAADAQDHRRARVSGTWLPARTVHLDNRQMDGRPGFYVLTPLVLDDGTALMVQRGWRPRDFEDRTRLAPLQTPEGRVTVEGRLARGVARLYAFDGADTGPIRQNLDLLSYATESGLRLRPLLLLQTSPADDGLRRDWPLPAVDVHKHYGYAFQWFALCALILALHVWFRVLRPRWASRT</sequence>
<name>A0A3S2TMK2_9BURK</name>
<evidence type="ECO:0000313" key="8">
    <source>
        <dbReference type="Proteomes" id="UP000288178"/>
    </source>
</evidence>
<dbReference type="Pfam" id="PF02104">
    <property type="entry name" value="SURF1"/>
    <property type="match status" value="1"/>
</dbReference>